<keyword evidence="2" id="KW-1185">Reference proteome</keyword>
<reference evidence="2" key="1">
    <citation type="journal article" date="2011" name="Proc. Natl. Acad. Sci. U.S.A.">
        <title>Genomic insights into the physiology and ecology of the marine filamentous cyanobacterium Lyngbya majuscula.</title>
        <authorList>
            <person name="Jones A.C."/>
            <person name="Monroe E.A."/>
            <person name="Podell S."/>
            <person name="Hess W.R."/>
            <person name="Klages S."/>
            <person name="Esquenazi E."/>
            <person name="Niessen S."/>
            <person name="Hoover H."/>
            <person name="Rothmann M."/>
            <person name="Lasken R.S."/>
            <person name="Yates J.R.III."/>
            <person name="Reinhardt R."/>
            <person name="Kube M."/>
            <person name="Burkart M.D."/>
            <person name="Allen E.E."/>
            <person name="Dorrestein P.C."/>
            <person name="Gerwick W.H."/>
            <person name="Gerwick L."/>
        </authorList>
    </citation>
    <scope>NUCLEOTIDE SEQUENCE [LARGE SCALE GENOMIC DNA]</scope>
    <source>
        <strain evidence="2">3L</strain>
    </source>
</reference>
<dbReference type="OrthoDB" id="423667at2"/>
<dbReference type="EMBL" id="GL890927">
    <property type="protein sequence ID" value="EGJ32210.1"/>
    <property type="molecule type" value="Genomic_DNA"/>
</dbReference>
<accession>F4XT35</accession>
<name>F4XT35_9CYAN</name>
<organism evidence="1 2">
    <name type="scientific">Moorena producens 3L</name>
    <dbReference type="NCBI Taxonomy" id="489825"/>
    <lineage>
        <taxon>Bacteria</taxon>
        <taxon>Bacillati</taxon>
        <taxon>Cyanobacteriota</taxon>
        <taxon>Cyanophyceae</taxon>
        <taxon>Coleofasciculales</taxon>
        <taxon>Coleofasciculaceae</taxon>
        <taxon>Moorena</taxon>
    </lineage>
</organism>
<dbReference type="AlphaFoldDB" id="F4XT35"/>
<dbReference type="eggNOG" id="ENOG5032SX8">
    <property type="taxonomic scope" value="Bacteria"/>
</dbReference>
<protein>
    <submittedName>
        <fullName evidence="1">Uncharacterized protein</fullName>
    </submittedName>
</protein>
<proteinExistence type="predicted"/>
<gene>
    <name evidence="1" type="ORF">LYNGBM3L_26990</name>
</gene>
<evidence type="ECO:0000313" key="1">
    <source>
        <dbReference type="EMBL" id="EGJ32210.1"/>
    </source>
</evidence>
<sequence length="160" mass="18986">MLTTPSHKLPVVTVSKINHKSRVVHPLARFVTENTVALFFNIQPEEIYRIDCWQHVVYVHAKGVSQFVSYADFPPILGVDPPKTGDYDRWLKRRDKRHKSKQSLGFWSRFYAQQFKQASSKLNLYQWGKLVGLVKRVLFEAELQQLRQMYVNEKSWWDDF</sequence>
<dbReference type="RefSeq" id="WP_008185207.1">
    <property type="nucleotide sequence ID" value="NZ_GL890927.1"/>
</dbReference>
<evidence type="ECO:0000313" key="2">
    <source>
        <dbReference type="Proteomes" id="UP000003959"/>
    </source>
</evidence>
<dbReference type="Proteomes" id="UP000003959">
    <property type="component" value="Unassembled WGS sequence"/>
</dbReference>
<dbReference type="HOGENOM" id="CLU_1702492_0_0_3"/>